<evidence type="ECO:0000256" key="6">
    <source>
        <dbReference type="PROSITE-ProRule" id="PRU00169"/>
    </source>
</evidence>
<dbReference type="InterPro" id="IPR001867">
    <property type="entry name" value="OmpR/PhoB-type_DNA-bd"/>
</dbReference>
<comment type="caution">
    <text evidence="10">The sequence shown here is derived from an EMBL/GenBank/DDBJ whole genome shotgun (WGS) entry which is preliminary data.</text>
</comment>
<dbReference type="Gene3D" id="1.10.10.10">
    <property type="entry name" value="Winged helix-like DNA-binding domain superfamily/Winged helix DNA-binding domain"/>
    <property type="match status" value="1"/>
</dbReference>
<dbReference type="InterPro" id="IPR011006">
    <property type="entry name" value="CheY-like_superfamily"/>
</dbReference>
<comment type="function">
    <text evidence="5">May play the central regulatory role in sporulation. It may be an element of the effector pathway responsible for the activation of sporulation genes in response to nutritional stress. Spo0A may act in concert with spo0H (a sigma factor) to control the expression of some genes that are critical to the sporulation process.</text>
</comment>
<evidence type="ECO:0000256" key="3">
    <source>
        <dbReference type="ARBA" id="ARBA00023125"/>
    </source>
</evidence>
<dbReference type="SUPFAM" id="SSF52172">
    <property type="entry name" value="CheY-like"/>
    <property type="match status" value="1"/>
</dbReference>
<dbReference type="Pfam" id="PF00486">
    <property type="entry name" value="Trans_reg_C"/>
    <property type="match status" value="1"/>
</dbReference>
<evidence type="ECO:0000256" key="2">
    <source>
        <dbReference type="ARBA" id="ARBA00023015"/>
    </source>
</evidence>
<dbReference type="GO" id="GO:0032993">
    <property type="term" value="C:protein-DNA complex"/>
    <property type="evidence" value="ECO:0007669"/>
    <property type="project" value="TreeGrafter"/>
</dbReference>
<dbReference type="Pfam" id="PF00072">
    <property type="entry name" value="Response_reg"/>
    <property type="match status" value="1"/>
</dbReference>
<dbReference type="PANTHER" id="PTHR48111:SF26">
    <property type="entry name" value="STAGE 0 SPORULATION PROTEIN A HOMOLOG"/>
    <property type="match status" value="1"/>
</dbReference>
<dbReference type="EMBL" id="WNAL01000041">
    <property type="protein sequence ID" value="MTR82920.1"/>
    <property type="molecule type" value="Genomic_DNA"/>
</dbReference>
<dbReference type="SMART" id="SM00862">
    <property type="entry name" value="Trans_reg_C"/>
    <property type="match status" value="1"/>
</dbReference>
<feature type="domain" description="OmpR/PhoB-type" evidence="9">
    <location>
        <begin position="129"/>
        <end position="226"/>
    </location>
</feature>
<keyword evidence="4" id="KW-0804">Transcription</keyword>
<dbReference type="PROSITE" id="PS51755">
    <property type="entry name" value="OMPR_PHOB"/>
    <property type="match status" value="1"/>
</dbReference>
<dbReference type="Gene3D" id="6.10.250.690">
    <property type="match status" value="1"/>
</dbReference>
<keyword evidence="6" id="KW-0597">Phosphoprotein</keyword>
<feature type="domain" description="Response regulatory" evidence="8">
    <location>
        <begin position="3"/>
        <end position="116"/>
    </location>
</feature>
<evidence type="ECO:0000259" key="9">
    <source>
        <dbReference type="PROSITE" id="PS51755"/>
    </source>
</evidence>
<dbReference type="Proteomes" id="UP000446657">
    <property type="component" value="Unassembled WGS sequence"/>
</dbReference>
<evidence type="ECO:0000256" key="1">
    <source>
        <dbReference type="ARBA" id="ARBA00018672"/>
    </source>
</evidence>
<accession>A0A844KU25</accession>
<dbReference type="AlphaFoldDB" id="A0A844KU25"/>
<dbReference type="Gene3D" id="3.40.50.2300">
    <property type="match status" value="1"/>
</dbReference>
<organism evidence="10 11">
    <name type="scientific">Roseburia faecis</name>
    <dbReference type="NCBI Taxonomy" id="301302"/>
    <lineage>
        <taxon>Bacteria</taxon>
        <taxon>Bacillati</taxon>
        <taxon>Bacillota</taxon>
        <taxon>Clostridia</taxon>
        <taxon>Lachnospirales</taxon>
        <taxon>Lachnospiraceae</taxon>
        <taxon>Roseburia</taxon>
    </lineage>
</organism>
<keyword evidence="2" id="KW-0805">Transcription regulation</keyword>
<dbReference type="GO" id="GO:0006355">
    <property type="term" value="P:regulation of DNA-templated transcription"/>
    <property type="evidence" value="ECO:0007669"/>
    <property type="project" value="InterPro"/>
</dbReference>
<evidence type="ECO:0000259" key="8">
    <source>
        <dbReference type="PROSITE" id="PS50110"/>
    </source>
</evidence>
<dbReference type="InterPro" id="IPR001789">
    <property type="entry name" value="Sig_transdc_resp-reg_receiver"/>
</dbReference>
<dbReference type="RefSeq" id="WP_155177597.1">
    <property type="nucleotide sequence ID" value="NZ_WNAK01000008.1"/>
</dbReference>
<protein>
    <recommendedName>
        <fullName evidence="1">Stage 0 sporulation protein A homolog</fullName>
    </recommendedName>
</protein>
<evidence type="ECO:0000256" key="7">
    <source>
        <dbReference type="PROSITE-ProRule" id="PRU01091"/>
    </source>
</evidence>
<name>A0A844KU25_9FIRM</name>
<feature type="modified residue" description="4-aspartylphosphate" evidence="6">
    <location>
        <position position="52"/>
    </location>
</feature>
<dbReference type="GO" id="GO:0000976">
    <property type="term" value="F:transcription cis-regulatory region binding"/>
    <property type="evidence" value="ECO:0007669"/>
    <property type="project" value="TreeGrafter"/>
</dbReference>
<evidence type="ECO:0000313" key="11">
    <source>
        <dbReference type="Proteomes" id="UP000446657"/>
    </source>
</evidence>
<sequence>MKKILVIEDDADICEMLVDYLIGDGYEITTYEDGISVGADIDIADYALVLVDLMLPKISGFEVIKKIREISTIPIIIITAKNSDHDKARGLALGADDYVTKPFSIVELSSRIKANIRRVTMYDAQTLEENVIQLRDLQIDLSAHIVKRGTDFIDLTRTEFDILVYLSQNRNRALSKENIYQKIWKEPYYGNENVLNTHMNRLRNKLRNGDIEYIKTIWRIGYKIMED</sequence>
<dbReference type="InterPro" id="IPR036388">
    <property type="entry name" value="WH-like_DNA-bd_sf"/>
</dbReference>
<dbReference type="PANTHER" id="PTHR48111">
    <property type="entry name" value="REGULATOR OF RPOS"/>
    <property type="match status" value="1"/>
</dbReference>
<evidence type="ECO:0000313" key="10">
    <source>
        <dbReference type="EMBL" id="MTR82920.1"/>
    </source>
</evidence>
<gene>
    <name evidence="10" type="ORF">GMD30_14800</name>
</gene>
<dbReference type="GO" id="GO:0005829">
    <property type="term" value="C:cytosol"/>
    <property type="evidence" value="ECO:0007669"/>
    <property type="project" value="TreeGrafter"/>
</dbReference>
<dbReference type="SMART" id="SM00448">
    <property type="entry name" value="REC"/>
    <property type="match status" value="1"/>
</dbReference>
<evidence type="ECO:0000256" key="5">
    <source>
        <dbReference type="ARBA" id="ARBA00024867"/>
    </source>
</evidence>
<evidence type="ECO:0000256" key="4">
    <source>
        <dbReference type="ARBA" id="ARBA00023163"/>
    </source>
</evidence>
<dbReference type="GO" id="GO:0000156">
    <property type="term" value="F:phosphorelay response regulator activity"/>
    <property type="evidence" value="ECO:0007669"/>
    <property type="project" value="TreeGrafter"/>
</dbReference>
<dbReference type="InterPro" id="IPR039420">
    <property type="entry name" value="WalR-like"/>
</dbReference>
<reference evidence="10 11" key="1">
    <citation type="journal article" date="2019" name="Nat. Med.">
        <title>A library of human gut bacterial isolates paired with longitudinal multiomics data enables mechanistic microbiome research.</title>
        <authorList>
            <person name="Poyet M."/>
            <person name="Groussin M."/>
            <person name="Gibbons S.M."/>
            <person name="Avila-Pacheco J."/>
            <person name="Jiang X."/>
            <person name="Kearney S.M."/>
            <person name="Perrotta A.R."/>
            <person name="Berdy B."/>
            <person name="Zhao S."/>
            <person name="Lieberman T.D."/>
            <person name="Swanson P.K."/>
            <person name="Smith M."/>
            <person name="Roesemann S."/>
            <person name="Alexander J.E."/>
            <person name="Rich S.A."/>
            <person name="Livny J."/>
            <person name="Vlamakis H."/>
            <person name="Clish C."/>
            <person name="Bullock K."/>
            <person name="Deik A."/>
            <person name="Scott J."/>
            <person name="Pierce K.A."/>
            <person name="Xavier R.J."/>
            <person name="Alm E.J."/>
        </authorList>
    </citation>
    <scope>NUCLEOTIDE SEQUENCE [LARGE SCALE GENOMIC DNA]</scope>
    <source>
        <strain evidence="10 11">BIOML-A1</strain>
    </source>
</reference>
<proteinExistence type="predicted"/>
<keyword evidence="3 7" id="KW-0238">DNA-binding</keyword>
<feature type="DNA-binding region" description="OmpR/PhoB-type" evidence="7">
    <location>
        <begin position="129"/>
        <end position="226"/>
    </location>
</feature>
<dbReference type="PROSITE" id="PS50110">
    <property type="entry name" value="RESPONSE_REGULATORY"/>
    <property type="match status" value="1"/>
</dbReference>
<dbReference type="CDD" id="cd00383">
    <property type="entry name" value="trans_reg_C"/>
    <property type="match status" value="1"/>
</dbReference>